<dbReference type="PROSITE" id="PS50893">
    <property type="entry name" value="ABC_TRANSPORTER_2"/>
    <property type="match status" value="1"/>
</dbReference>
<feature type="domain" description="ABC transporter" evidence="8">
    <location>
        <begin position="350"/>
        <end position="588"/>
    </location>
</feature>
<comment type="caution">
    <text evidence="10">The sequence shown here is derived from an EMBL/GenBank/DDBJ whole genome shotgun (WGS) entry which is preliminary data.</text>
</comment>
<evidence type="ECO:0000256" key="3">
    <source>
        <dbReference type="ARBA" id="ARBA00022741"/>
    </source>
</evidence>
<dbReference type="InterPro" id="IPR003439">
    <property type="entry name" value="ABC_transporter-like_ATP-bd"/>
</dbReference>
<dbReference type="Proteomes" id="UP001279681">
    <property type="component" value="Unassembled WGS sequence"/>
</dbReference>
<feature type="transmembrane region" description="Helical" evidence="7">
    <location>
        <begin position="71"/>
        <end position="93"/>
    </location>
</feature>
<gene>
    <name evidence="10" type="ORF">RFV38_02070</name>
</gene>
<keyword evidence="4 10" id="KW-0067">ATP-binding</keyword>
<feature type="transmembrane region" description="Helical" evidence="7">
    <location>
        <begin position="172"/>
        <end position="189"/>
    </location>
</feature>
<keyword evidence="11" id="KW-1185">Reference proteome</keyword>
<sequence>MMEKINKLDKKIMEFFKNKSLKTFLKYSLKYKMAMIGVVLLSTVTSLMSAVPAWLSKYLIDDVLVKKNAKMMMVVIGAIFVSTIVKVITNYFADISSGYITEKIRRDIKIDVFSHLQKLPITYFKQNKLGDLMARLSGDSTTLGRIGFMLFDMLKEFVTVLALLFRMFQVDFVLALISLTVLPAILSMVKKYTKKIRKSGRVRQDTVGDVTAFVQESLSGISVIKGFNRSDKIIDKYRDVTQEEFDKIYKTTKIKSKISPINEVLATIMILLVAGYGGYQIIVVETMTPGDLISFITAIGLMQQPLKTLIKRNSELQEALPSADRVIEILDVELEVDHIGEEAKEVPEVIQTIDFEKVDFQYDDGDEKVLKNFNLNVKAGEVVALVGKSGSGKTTLVNLLPRYYDITSGNIKINNIDIREMSLEKYRNHIGIVPQETFLFSGTIGENIGFGRDNVSQEEIINAAKMANAYNFIMELPNKFETEVGERGILLSGGQKQRIAIARALIQNPSIMILDEATSALDTESERLVQEALDTLMKGRTTFVIAHRLSTIINADKIVVMENGEIKEVGNHQELLQNNGIYRKLYEIQFGKIEPVETVDLIESQKLEELEQYI</sequence>
<keyword evidence="6 7" id="KW-0472">Membrane</keyword>
<dbReference type="Pfam" id="PF00005">
    <property type="entry name" value="ABC_tran"/>
    <property type="match status" value="1"/>
</dbReference>
<dbReference type="PROSITE" id="PS00211">
    <property type="entry name" value="ABC_TRANSPORTER_1"/>
    <property type="match status" value="1"/>
</dbReference>
<accession>A0ABU4W9W1</accession>
<dbReference type="PANTHER" id="PTHR24221">
    <property type="entry name" value="ATP-BINDING CASSETTE SUB-FAMILY B"/>
    <property type="match status" value="1"/>
</dbReference>
<dbReference type="CDD" id="cd18552">
    <property type="entry name" value="ABC_6TM_MsbA_like"/>
    <property type="match status" value="1"/>
</dbReference>
<dbReference type="SUPFAM" id="SSF52540">
    <property type="entry name" value="P-loop containing nucleoside triphosphate hydrolases"/>
    <property type="match status" value="1"/>
</dbReference>
<dbReference type="EMBL" id="JAVIKH010000002">
    <property type="protein sequence ID" value="MDX8335288.1"/>
    <property type="molecule type" value="Genomic_DNA"/>
</dbReference>
<evidence type="ECO:0000259" key="8">
    <source>
        <dbReference type="PROSITE" id="PS50893"/>
    </source>
</evidence>
<feature type="transmembrane region" description="Helical" evidence="7">
    <location>
        <begin position="143"/>
        <end position="166"/>
    </location>
</feature>
<evidence type="ECO:0000256" key="2">
    <source>
        <dbReference type="ARBA" id="ARBA00022692"/>
    </source>
</evidence>
<dbReference type="Gene3D" id="3.40.50.300">
    <property type="entry name" value="P-loop containing nucleotide triphosphate hydrolases"/>
    <property type="match status" value="1"/>
</dbReference>
<dbReference type="CDD" id="cd03251">
    <property type="entry name" value="ABCC_MsbA"/>
    <property type="match status" value="1"/>
</dbReference>
<keyword evidence="3" id="KW-0547">Nucleotide-binding</keyword>
<dbReference type="InterPro" id="IPR011527">
    <property type="entry name" value="ABC1_TM_dom"/>
</dbReference>
<dbReference type="PROSITE" id="PS50929">
    <property type="entry name" value="ABC_TM1F"/>
    <property type="match status" value="1"/>
</dbReference>
<evidence type="ECO:0000313" key="11">
    <source>
        <dbReference type="Proteomes" id="UP001279681"/>
    </source>
</evidence>
<name>A0ABU4W9W1_9FUSO</name>
<dbReference type="PANTHER" id="PTHR24221:SF654">
    <property type="entry name" value="ATP-BINDING CASSETTE SUB-FAMILY B MEMBER 6"/>
    <property type="match status" value="1"/>
</dbReference>
<feature type="transmembrane region" description="Helical" evidence="7">
    <location>
        <begin position="260"/>
        <end position="279"/>
    </location>
</feature>
<keyword evidence="5 7" id="KW-1133">Transmembrane helix</keyword>
<comment type="subcellular location">
    <subcellularLocation>
        <location evidence="1">Cell membrane</location>
        <topology evidence="1">Multi-pass membrane protein</topology>
    </subcellularLocation>
</comment>
<evidence type="ECO:0000256" key="7">
    <source>
        <dbReference type="SAM" id="Phobius"/>
    </source>
</evidence>
<reference evidence="11" key="1">
    <citation type="submission" date="2023-07" db="EMBL/GenBank/DDBJ databases">
        <authorList>
            <person name="Colorado M.A."/>
            <person name="Villamil L.M."/>
            <person name="Melo J.F."/>
            <person name="Rodriguez J.A."/>
            <person name="Ruiz R.Y."/>
        </authorList>
    </citation>
    <scope>NUCLEOTIDE SEQUENCE [LARGE SCALE GENOMIC DNA]</scope>
    <source>
        <strain evidence="11">C33</strain>
    </source>
</reference>
<evidence type="ECO:0000256" key="6">
    <source>
        <dbReference type="ARBA" id="ARBA00023136"/>
    </source>
</evidence>
<keyword evidence="2 7" id="KW-0812">Transmembrane</keyword>
<dbReference type="InterPro" id="IPR036640">
    <property type="entry name" value="ABC1_TM_sf"/>
</dbReference>
<dbReference type="Gene3D" id="1.20.1560.10">
    <property type="entry name" value="ABC transporter type 1, transmembrane domain"/>
    <property type="match status" value="1"/>
</dbReference>
<protein>
    <submittedName>
        <fullName evidence="10">ABC transporter ATP-binding protein</fullName>
    </submittedName>
</protein>
<evidence type="ECO:0000259" key="9">
    <source>
        <dbReference type="PROSITE" id="PS50929"/>
    </source>
</evidence>
<dbReference type="InterPro" id="IPR003593">
    <property type="entry name" value="AAA+_ATPase"/>
</dbReference>
<dbReference type="InterPro" id="IPR017871">
    <property type="entry name" value="ABC_transporter-like_CS"/>
</dbReference>
<proteinExistence type="predicted"/>
<feature type="domain" description="ABC transmembrane type-1" evidence="9">
    <location>
        <begin position="36"/>
        <end position="318"/>
    </location>
</feature>
<evidence type="ECO:0000313" key="10">
    <source>
        <dbReference type="EMBL" id="MDX8335288.1"/>
    </source>
</evidence>
<dbReference type="SMART" id="SM00382">
    <property type="entry name" value="AAA"/>
    <property type="match status" value="1"/>
</dbReference>
<evidence type="ECO:0000256" key="1">
    <source>
        <dbReference type="ARBA" id="ARBA00004651"/>
    </source>
</evidence>
<dbReference type="GO" id="GO:0005524">
    <property type="term" value="F:ATP binding"/>
    <property type="evidence" value="ECO:0007669"/>
    <property type="project" value="UniProtKB-KW"/>
</dbReference>
<dbReference type="Pfam" id="PF00664">
    <property type="entry name" value="ABC_membrane"/>
    <property type="match status" value="1"/>
</dbReference>
<organism evidence="10 11">
    <name type="scientific">Candidatus Cetobacterium colombiensis</name>
    <dbReference type="NCBI Taxonomy" id="3073100"/>
    <lineage>
        <taxon>Bacteria</taxon>
        <taxon>Fusobacteriati</taxon>
        <taxon>Fusobacteriota</taxon>
        <taxon>Fusobacteriia</taxon>
        <taxon>Fusobacteriales</taxon>
        <taxon>Fusobacteriaceae</taxon>
        <taxon>Cetobacterium</taxon>
    </lineage>
</organism>
<dbReference type="InterPro" id="IPR039421">
    <property type="entry name" value="Type_1_exporter"/>
</dbReference>
<evidence type="ECO:0000256" key="4">
    <source>
        <dbReference type="ARBA" id="ARBA00022840"/>
    </source>
</evidence>
<evidence type="ECO:0000256" key="5">
    <source>
        <dbReference type="ARBA" id="ARBA00022989"/>
    </source>
</evidence>
<dbReference type="InterPro" id="IPR027417">
    <property type="entry name" value="P-loop_NTPase"/>
</dbReference>
<dbReference type="SUPFAM" id="SSF90123">
    <property type="entry name" value="ABC transporter transmembrane region"/>
    <property type="match status" value="1"/>
</dbReference>